<organism evidence="1 2">
    <name type="scientific">Lasius platythorax</name>
    <dbReference type="NCBI Taxonomy" id="488582"/>
    <lineage>
        <taxon>Eukaryota</taxon>
        <taxon>Metazoa</taxon>
        <taxon>Ecdysozoa</taxon>
        <taxon>Arthropoda</taxon>
        <taxon>Hexapoda</taxon>
        <taxon>Insecta</taxon>
        <taxon>Pterygota</taxon>
        <taxon>Neoptera</taxon>
        <taxon>Endopterygota</taxon>
        <taxon>Hymenoptera</taxon>
        <taxon>Apocrita</taxon>
        <taxon>Aculeata</taxon>
        <taxon>Formicoidea</taxon>
        <taxon>Formicidae</taxon>
        <taxon>Formicinae</taxon>
        <taxon>Lasius</taxon>
        <taxon>Lasius</taxon>
    </lineage>
</organism>
<sequence>MRPQITSLSSLARCARGVSDFLSAASRLAQPEQDEWRGVGDPCLIHRVVLYYGVPLVYVASRETIGEPCPGSDYFYDSWTSYGTDTVITRRRDPRGDS</sequence>
<protein>
    <submittedName>
        <fullName evidence="1">Uncharacterized protein</fullName>
    </submittedName>
</protein>
<dbReference type="EMBL" id="OZ034825">
    <property type="protein sequence ID" value="CAL1679981.1"/>
    <property type="molecule type" value="Genomic_DNA"/>
</dbReference>
<dbReference type="Proteomes" id="UP001497644">
    <property type="component" value="Chromosome 2"/>
</dbReference>
<dbReference type="AlphaFoldDB" id="A0AAV2NLP4"/>
<proteinExistence type="predicted"/>
<evidence type="ECO:0000313" key="2">
    <source>
        <dbReference type="Proteomes" id="UP001497644"/>
    </source>
</evidence>
<reference evidence="1" key="1">
    <citation type="submission" date="2024-04" db="EMBL/GenBank/DDBJ databases">
        <authorList>
            <consortium name="Molecular Ecology Group"/>
        </authorList>
    </citation>
    <scope>NUCLEOTIDE SEQUENCE</scope>
</reference>
<name>A0AAV2NLP4_9HYME</name>
<evidence type="ECO:0000313" key="1">
    <source>
        <dbReference type="EMBL" id="CAL1679981.1"/>
    </source>
</evidence>
<accession>A0AAV2NLP4</accession>
<gene>
    <name evidence="1" type="ORF">LPLAT_LOCUS6080</name>
</gene>
<keyword evidence="2" id="KW-1185">Reference proteome</keyword>